<keyword evidence="11" id="KW-1185">Reference proteome</keyword>
<comment type="caution">
    <text evidence="8">Lacks conserved residue(s) required for the propagation of feature annotation.</text>
</comment>
<dbReference type="EMBL" id="KN848670">
    <property type="protein sequence ID" value="KIR79833.1"/>
    <property type="molecule type" value="Genomic_DNA"/>
</dbReference>
<keyword evidence="4 8" id="KW-0378">Hydrolase</keyword>
<name>A0ABR5BW06_9TREE</name>
<evidence type="ECO:0000256" key="8">
    <source>
        <dbReference type="HAMAP-Rule" id="MF_03100"/>
    </source>
</evidence>
<dbReference type="InterPro" id="IPR050381">
    <property type="entry name" value="SLX1_endonuclease"/>
</dbReference>
<sequence length="466" mass="52831">MSGNAEETANKKTRSTLLDGNHVFPAFYACYLLRSKASANSNRTYVGSTPDPPRRLRQHNGELTQGAWSTSRHRPWEMQMIVYGFPSKLSALQFEWAWQKPELSRHLKIRGEDEEYHRIFTKDAKRNWVERKVCVAYALLSLPPFNRLPLHVRFFNHETHDIWQSIHEQAGLSAVRRGKSRAKPVNPLHLLSQTVAPSVTIILDLGGVSGTSGERRESTKGVLSREGPIDVKDAEFRQGYGVWRKWLEISKRIVSGQNLCCHLCQEGITFNDHLTFSICPLAESRECFCMTHLTCLAKHFLNETAIGNRRGPSQLRLLPYQGVCPNCKRTVEWGQQIRACYARKEQVETAEKADKKIKKREIKMKNGDQNKGTAVEPESRACATAVRASASLFNTSATSTDRSMPVRPMEGKDVVGESFRHSTHTDDTDGAISAYSVEDESEGEPEWEIFETEMMALSLHEHICKK</sequence>
<evidence type="ECO:0000256" key="5">
    <source>
        <dbReference type="ARBA" id="ARBA00023172"/>
    </source>
</evidence>
<dbReference type="InterPro" id="IPR013083">
    <property type="entry name" value="Znf_RING/FYVE/PHD"/>
</dbReference>
<gene>
    <name evidence="10" type="ORF">I306_03131</name>
</gene>
<evidence type="ECO:0000259" key="9">
    <source>
        <dbReference type="PROSITE" id="PS50164"/>
    </source>
</evidence>
<evidence type="ECO:0000313" key="11">
    <source>
        <dbReference type="Proteomes" id="UP000054272"/>
    </source>
</evidence>
<evidence type="ECO:0000256" key="3">
    <source>
        <dbReference type="ARBA" id="ARBA00022763"/>
    </source>
</evidence>
<keyword evidence="2 8" id="KW-0255">Endonuclease</keyword>
<dbReference type="Pfam" id="PF21202">
    <property type="entry name" value="SLX1_C"/>
    <property type="match status" value="1"/>
</dbReference>
<keyword evidence="5 8" id="KW-0233">DNA recombination</keyword>
<evidence type="ECO:0000256" key="2">
    <source>
        <dbReference type="ARBA" id="ARBA00022759"/>
    </source>
</evidence>
<keyword evidence="1 8" id="KW-0540">Nuclease</keyword>
<reference evidence="10 11" key="1">
    <citation type="submission" date="2015-01" db="EMBL/GenBank/DDBJ databases">
        <title>The Genome Sequence of Cryptococcus gattii EJB2.</title>
        <authorList>
            <consortium name="The Broad Institute Genomics Platform"/>
            <person name="Cuomo C."/>
            <person name="Litvintseva A."/>
            <person name="Chen Y."/>
            <person name="Heitman J."/>
            <person name="Sun S."/>
            <person name="Springer D."/>
            <person name="Dromer F."/>
            <person name="Young S."/>
            <person name="Zeng Q."/>
            <person name="Gargeya S."/>
            <person name="Abouelleil A."/>
            <person name="Alvarado L."/>
            <person name="Chapman S.B."/>
            <person name="Gainer-Dewar J."/>
            <person name="Goldberg J."/>
            <person name="Griggs A."/>
            <person name="Gujja S."/>
            <person name="Hansen M."/>
            <person name="Howarth C."/>
            <person name="Imamovic A."/>
            <person name="Larimer J."/>
            <person name="Murphy C."/>
            <person name="Naylor J."/>
            <person name="Pearson M."/>
            <person name="Priest M."/>
            <person name="Roberts A."/>
            <person name="Saif S."/>
            <person name="Shea T."/>
            <person name="Sykes S."/>
            <person name="Wortman J."/>
            <person name="Nusbaum C."/>
            <person name="Birren B."/>
        </authorList>
    </citation>
    <scope>NUCLEOTIDE SEQUENCE [LARGE SCALE GENOMIC DNA]</scope>
    <source>
        <strain evidence="10 11">EJB2</strain>
    </source>
</reference>
<dbReference type="Proteomes" id="UP000054272">
    <property type="component" value="Unassembled WGS sequence"/>
</dbReference>
<dbReference type="PROSITE" id="PS50164">
    <property type="entry name" value="GIY_YIG"/>
    <property type="match status" value="1"/>
</dbReference>
<comment type="similarity">
    <text evidence="8">Belongs to the SLX1 family.</text>
</comment>
<keyword evidence="3 8" id="KW-0227">DNA damage</keyword>
<evidence type="ECO:0000256" key="7">
    <source>
        <dbReference type="ARBA" id="ARBA00023242"/>
    </source>
</evidence>
<dbReference type="PANTHER" id="PTHR20208:SF10">
    <property type="entry name" value="STRUCTURE-SPECIFIC ENDONUCLEASE SUBUNIT SLX1"/>
    <property type="match status" value="1"/>
</dbReference>
<dbReference type="CDD" id="cd10455">
    <property type="entry name" value="GIY-YIG_SLX1"/>
    <property type="match status" value="1"/>
</dbReference>
<dbReference type="GO" id="GO:0004519">
    <property type="term" value="F:endonuclease activity"/>
    <property type="evidence" value="ECO:0007669"/>
    <property type="project" value="UniProtKB-KW"/>
</dbReference>
<keyword evidence="7 8" id="KW-0539">Nucleus</keyword>
<dbReference type="Gene3D" id="3.40.1440.10">
    <property type="entry name" value="GIY-YIG endonuclease"/>
    <property type="match status" value="1"/>
</dbReference>
<comment type="subcellular location">
    <subcellularLocation>
        <location evidence="8">Nucleus</location>
    </subcellularLocation>
</comment>
<dbReference type="Pfam" id="PF01541">
    <property type="entry name" value="GIY-YIG"/>
    <property type="match status" value="1"/>
</dbReference>
<dbReference type="InterPro" id="IPR027520">
    <property type="entry name" value="Slx1"/>
</dbReference>
<evidence type="ECO:0000256" key="6">
    <source>
        <dbReference type="ARBA" id="ARBA00023204"/>
    </source>
</evidence>
<evidence type="ECO:0000256" key="1">
    <source>
        <dbReference type="ARBA" id="ARBA00022722"/>
    </source>
</evidence>
<comment type="function">
    <text evidence="8">Catalytic subunit of the SLX1-SLX4 structure-specific endonuclease that resolves DNA secondary structures generated during DNA repair and recombination. Has endonuclease activity towards branched DNA substrates, introducing single-strand cuts in duplex DNA close to junctions with ss-DNA.</text>
</comment>
<evidence type="ECO:0000256" key="4">
    <source>
        <dbReference type="ARBA" id="ARBA00022801"/>
    </source>
</evidence>
<accession>A0ABR5BW06</accession>
<dbReference type="HAMAP" id="MF_03100">
    <property type="entry name" value="Endonuc_su_Slx1"/>
    <property type="match status" value="1"/>
</dbReference>
<evidence type="ECO:0000313" key="10">
    <source>
        <dbReference type="EMBL" id="KIR79833.1"/>
    </source>
</evidence>
<keyword evidence="6 8" id="KW-0234">DNA repair</keyword>
<dbReference type="InterPro" id="IPR035901">
    <property type="entry name" value="GIY-YIG_endonuc_sf"/>
</dbReference>
<dbReference type="SUPFAM" id="SSF82771">
    <property type="entry name" value="GIY-YIG endonuclease"/>
    <property type="match status" value="1"/>
</dbReference>
<comment type="cofactor">
    <cofactor evidence="8">
        <name>a divalent metal cation</name>
        <dbReference type="ChEBI" id="CHEBI:60240"/>
    </cofactor>
</comment>
<comment type="subunit">
    <text evidence="8">Forms a heterodimer with SLX4.</text>
</comment>
<dbReference type="InterPro" id="IPR000305">
    <property type="entry name" value="GIY-YIG_endonuc"/>
</dbReference>
<feature type="domain" description="GIY-YIG" evidence="9">
    <location>
        <begin position="26"/>
        <end position="110"/>
    </location>
</feature>
<dbReference type="InterPro" id="IPR048749">
    <property type="entry name" value="SLX1_C"/>
</dbReference>
<proteinExistence type="inferred from homology"/>
<protein>
    <submittedName>
        <fullName evidence="10">Structure-specific endonuclease subunit SLX1</fullName>
    </submittedName>
</protein>
<dbReference type="PANTHER" id="PTHR20208">
    <property type="entry name" value="STRUCTURE-SPECIFIC ENDONUCLEASE SUBUNIT SLX1"/>
    <property type="match status" value="1"/>
</dbReference>
<organism evidence="10 11">
    <name type="scientific">Cryptococcus gattii EJB2</name>
    <dbReference type="NCBI Taxonomy" id="1296103"/>
    <lineage>
        <taxon>Eukaryota</taxon>
        <taxon>Fungi</taxon>
        <taxon>Dikarya</taxon>
        <taxon>Basidiomycota</taxon>
        <taxon>Agaricomycotina</taxon>
        <taxon>Tremellomycetes</taxon>
        <taxon>Tremellales</taxon>
        <taxon>Cryptococcaceae</taxon>
        <taxon>Cryptococcus</taxon>
        <taxon>Cryptococcus gattii species complex</taxon>
    </lineage>
</organism>
<dbReference type="Gene3D" id="3.30.40.10">
    <property type="entry name" value="Zinc/RING finger domain, C3HC4 (zinc finger)"/>
    <property type="match status" value="1"/>
</dbReference>